<dbReference type="GO" id="GO:0000166">
    <property type="term" value="F:nucleotide binding"/>
    <property type="evidence" value="ECO:0007669"/>
    <property type="project" value="InterPro"/>
</dbReference>
<dbReference type="PANTHER" id="PTHR43708">
    <property type="entry name" value="CONSERVED EXPRESSED OXIDOREDUCTASE (EUROFUNG)"/>
    <property type="match status" value="1"/>
</dbReference>
<dbReference type="RefSeq" id="WP_117418969.1">
    <property type="nucleotide sequence ID" value="NZ_QOHO01000071.1"/>
</dbReference>
<dbReference type="Pfam" id="PF01408">
    <property type="entry name" value="GFO_IDH_MocA"/>
    <property type="match status" value="1"/>
</dbReference>
<evidence type="ECO:0000313" key="2">
    <source>
        <dbReference type="EMBL" id="RFZ77000.1"/>
    </source>
</evidence>
<dbReference type="EMBL" id="QOHO01000071">
    <property type="protein sequence ID" value="RFZ77000.1"/>
    <property type="molecule type" value="Genomic_DNA"/>
</dbReference>
<organism evidence="2 3">
    <name type="scientific">Lacrimispora amygdalina</name>
    <dbReference type="NCBI Taxonomy" id="253257"/>
    <lineage>
        <taxon>Bacteria</taxon>
        <taxon>Bacillati</taxon>
        <taxon>Bacillota</taxon>
        <taxon>Clostridia</taxon>
        <taxon>Lachnospirales</taxon>
        <taxon>Lachnospiraceae</taxon>
        <taxon>Lacrimispora</taxon>
    </lineage>
</organism>
<reference evidence="2 3" key="1">
    <citation type="submission" date="2018-07" db="EMBL/GenBank/DDBJ databases">
        <title>New species, Clostridium PI-S10-A1B.</title>
        <authorList>
            <person name="Krishna G."/>
            <person name="Summeta K."/>
            <person name="Shikha S."/>
            <person name="Prabhu P.B."/>
            <person name="Suresh K."/>
        </authorList>
    </citation>
    <scope>NUCLEOTIDE SEQUENCE [LARGE SCALE GENOMIC DNA]</scope>
    <source>
        <strain evidence="2 3">PI-S10-A1B</strain>
    </source>
</reference>
<dbReference type="SUPFAM" id="SSF51735">
    <property type="entry name" value="NAD(P)-binding Rossmann-fold domains"/>
    <property type="match status" value="1"/>
</dbReference>
<protein>
    <submittedName>
        <fullName evidence="2">Gfo/Idh/MocA family oxidoreductase</fullName>
    </submittedName>
</protein>
<evidence type="ECO:0000313" key="3">
    <source>
        <dbReference type="Proteomes" id="UP000260680"/>
    </source>
</evidence>
<feature type="domain" description="Gfo/Idh/MocA-like oxidoreductase N-terminal" evidence="1">
    <location>
        <begin position="4"/>
        <end position="120"/>
    </location>
</feature>
<evidence type="ECO:0000259" key="1">
    <source>
        <dbReference type="Pfam" id="PF01408"/>
    </source>
</evidence>
<dbReference type="Proteomes" id="UP000260680">
    <property type="component" value="Unassembled WGS sequence"/>
</dbReference>
<dbReference type="InterPro" id="IPR036291">
    <property type="entry name" value="NAD(P)-bd_dom_sf"/>
</dbReference>
<sequence length="369" mass="41767">MTKIRYAIIGNGFRAMAFLRIGLVLSAQFEVTSVFFRNKEKAAEFSQTHSVPTALTIKECLSTNPDFVVIAIGRDGNPEMVKQLISYGIPMLVETPPAMNLNDLHSLWDISIKQNAKIQIAEQYFLQPLYEAKLKALKKGILGEVHNLSISWAHDYHGVSLIRRLLGVGFEKAQINGKNFQFPVTITDSRDGIKTDGEVVMADRSRYTIEFESGKVAFYDFASNVQYRSKIRTRHLNIQGVRGEMDDDIVRSLTKDNQPLVQTFQITQDINTLSTYSINLGGECLYRNPFARERFTDDEVAMLRCLLGMKEYLLTGNSFYSFAEGCQDNYFFLLMQEALKQPYVAVKTEVQPWNQAKKITKGAVPVPLG</sequence>
<dbReference type="InterPro" id="IPR000683">
    <property type="entry name" value="Gfo/Idh/MocA-like_OxRdtase_N"/>
</dbReference>
<dbReference type="PANTHER" id="PTHR43708:SF4">
    <property type="entry name" value="OXIDOREDUCTASE YCEM-RELATED"/>
    <property type="match status" value="1"/>
</dbReference>
<gene>
    <name evidence="2" type="ORF">DS742_21235</name>
</gene>
<dbReference type="OrthoDB" id="9772350at2"/>
<proteinExistence type="predicted"/>
<accession>A0A3E2N7N2</accession>
<dbReference type="Gene3D" id="3.40.50.720">
    <property type="entry name" value="NAD(P)-binding Rossmann-like Domain"/>
    <property type="match status" value="1"/>
</dbReference>
<name>A0A3E2N7N2_9FIRM</name>
<dbReference type="InterPro" id="IPR051317">
    <property type="entry name" value="Gfo/Idh/MocA_oxidoreduct"/>
</dbReference>
<dbReference type="AlphaFoldDB" id="A0A3E2N7N2"/>
<comment type="caution">
    <text evidence="2">The sequence shown here is derived from an EMBL/GenBank/DDBJ whole genome shotgun (WGS) entry which is preliminary data.</text>
</comment>